<dbReference type="EMBL" id="KT438552">
    <property type="protein sequence ID" value="ALL96735.1"/>
    <property type="molecule type" value="Genomic_DNA"/>
</dbReference>
<proteinExistence type="predicted"/>
<protein>
    <submittedName>
        <fullName evidence="1">NADH dehydrogenase subunit 4L</fullName>
    </submittedName>
</protein>
<organism evidence="1">
    <name type="scientific">Odontobutis obscura</name>
    <dbReference type="NCBI Taxonomy" id="86244"/>
    <lineage>
        <taxon>Eukaryota</taxon>
        <taxon>Metazoa</taxon>
        <taxon>Chordata</taxon>
        <taxon>Craniata</taxon>
        <taxon>Vertebrata</taxon>
        <taxon>Euteleostomi</taxon>
        <taxon>Actinopterygii</taxon>
        <taxon>Neopterygii</taxon>
        <taxon>Teleostei</taxon>
        <taxon>Neoteleostei</taxon>
        <taxon>Acanthomorphata</taxon>
        <taxon>Gobiaria</taxon>
        <taxon>Gobiiformes</taxon>
        <taxon>Gobioidei</taxon>
        <taxon>Odontobutidae</taxon>
        <taxon>Odontobutis</taxon>
    </lineage>
</organism>
<dbReference type="AlphaFoldDB" id="A0A0S1RQL5"/>
<keyword evidence="1" id="KW-0496">Mitochondrion</keyword>
<name>A0A0S1RQL5_9GOBI</name>
<geneLocation type="mitochondrion" evidence="1"/>
<accession>A0A0S1RQL5</accession>
<sequence length="147" mass="16975">MTPTHFSFWCSLFTSPNSPYISPNPPVIRTSLLKGYNTLPLPCSILMNPWSKLHQLSSLPHMPSRILCLRGYHGAWPYWWQQPGPTEQTTYNTSTSYNVKNYCTNNYTYANHHNSTLKMTMAHNPIPWPVNLYPKLYSTENPLSNLL</sequence>
<reference evidence="1" key="1">
    <citation type="submission" date="2015-08" db="EMBL/GenBank/DDBJ databases">
        <authorList>
            <person name="Babu N.S."/>
            <person name="Beckwith C.J."/>
            <person name="Beseler K.G."/>
            <person name="Brison A."/>
            <person name="Carone J.V."/>
            <person name="Caskin T.P."/>
            <person name="Diamond M."/>
            <person name="Durham M.E."/>
            <person name="Foxe J.M."/>
            <person name="Go M."/>
            <person name="Henderson B.A."/>
            <person name="Jones I.B."/>
            <person name="McGettigan J.A."/>
            <person name="Micheletti S.J."/>
            <person name="Nasrallah M.E."/>
            <person name="Ortiz D."/>
            <person name="Piller C.R."/>
            <person name="Privatt S.R."/>
            <person name="Schneider S.L."/>
            <person name="Sharp S."/>
            <person name="Smith T.C."/>
            <person name="Stanton J.D."/>
            <person name="Ullery H.E."/>
            <person name="Wilson R.J."/>
            <person name="Serrano M.G."/>
            <person name="Buck G."/>
            <person name="Lee V."/>
            <person name="Wang Y."/>
            <person name="Carvalho R."/>
            <person name="Voegtly L."/>
            <person name="Shi R."/>
            <person name="Duckworth R."/>
            <person name="Johnson A."/>
            <person name="Loviza R."/>
            <person name="Walstead R."/>
            <person name="Shah Z."/>
            <person name="Kiflezghi M."/>
            <person name="Wade K."/>
            <person name="Ball S.L."/>
            <person name="Bradley K.W."/>
            <person name="Asai D.J."/>
            <person name="Bowman C.A."/>
            <person name="Russell D.A."/>
            <person name="Pope W.H."/>
            <person name="Jacobs-Sera D."/>
            <person name="Hendrix R.W."/>
            <person name="Hatfull G.F."/>
        </authorList>
    </citation>
    <scope>NUCLEOTIDE SEQUENCE</scope>
</reference>
<gene>
    <name evidence="1" type="primary">ND4L</name>
</gene>
<evidence type="ECO:0000313" key="1">
    <source>
        <dbReference type="EMBL" id="ALL96735.1"/>
    </source>
</evidence>